<dbReference type="RefSeq" id="WP_108213635.1">
    <property type="nucleotide sequence ID" value="NZ_QBKI01000013.1"/>
</dbReference>
<evidence type="ECO:0000313" key="2">
    <source>
        <dbReference type="EMBL" id="PTX13108.1"/>
    </source>
</evidence>
<keyword evidence="1 2" id="KW-0812">Transmembrane</keyword>
<organism evidence="2 3">
    <name type="scientific">Pontibacter mucosus</name>
    <dbReference type="NCBI Taxonomy" id="1649266"/>
    <lineage>
        <taxon>Bacteria</taxon>
        <taxon>Pseudomonadati</taxon>
        <taxon>Bacteroidota</taxon>
        <taxon>Cytophagia</taxon>
        <taxon>Cytophagales</taxon>
        <taxon>Hymenobacteraceae</taxon>
        <taxon>Pontibacter</taxon>
    </lineage>
</organism>
<keyword evidence="1" id="KW-0472">Membrane</keyword>
<accession>A0A2T5Y9Q2</accession>
<reference evidence="2 3" key="1">
    <citation type="submission" date="2018-04" db="EMBL/GenBank/DDBJ databases">
        <title>Genomic Encyclopedia of Archaeal and Bacterial Type Strains, Phase II (KMG-II): from individual species to whole genera.</title>
        <authorList>
            <person name="Goeker M."/>
        </authorList>
    </citation>
    <scope>NUCLEOTIDE SEQUENCE [LARGE SCALE GENOMIC DNA]</scope>
    <source>
        <strain evidence="2 3">DSM 100162</strain>
    </source>
</reference>
<name>A0A2T5Y9Q2_9BACT</name>
<feature type="transmembrane region" description="Helical" evidence="1">
    <location>
        <begin position="232"/>
        <end position="254"/>
    </location>
</feature>
<feature type="transmembrane region" description="Helical" evidence="1">
    <location>
        <begin position="16"/>
        <end position="37"/>
    </location>
</feature>
<dbReference type="OrthoDB" id="9806195at2"/>
<dbReference type="Proteomes" id="UP000244225">
    <property type="component" value="Unassembled WGS sequence"/>
</dbReference>
<dbReference type="InterPro" id="IPR005625">
    <property type="entry name" value="PepSY-ass_TM"/>
</dbReference>
<comment type="caution">
    <text evidence="2">The sequence shown here is derived from an EMBL/GenBank/DDBJ whole genome shotgun (WGS) entry which is preliminary data.</text>
</comment>
<dbReference type="AlphaFoldDB" id="A0A2T5Y9Q2"/>
<proteinExistence type="predicted"/>
<dbReference type="EMBL" id="QBKI01000013">
    <property type="protein sequence ID" value="PTX13108.1"/>
    <property type="molecule type" value="Genomic_DNA"/>
</dbReference>
<sequence>MKLKSKHYYIRKSHRYLGIILGIQFLFWTLGGLYFSWNDIDEVHGDHLRKEKRHFSASMKMASPQAVLDAIKAKSQVDSVLSVQLIEIAGVPAYQIRYFSGDMDHKGHETAGHGGGSHASNVRVQLANAETGQFISPLSESEAITVASNQVTSPIKVEKVEYLTEVGSHHEYREKPLPAWAITFSQPDNCTVYVSAELGTFQAIRHNQWRVFDFFWMLHTMDYEGRDNFGNILLRAFSILGLFTVLSGFVLYFISSPSVKKVKSKVRTPKPTHAA</sequence>
<evidence type="ECO:0000313" key="3">
    <source>
        <dbReference type="Proteomes" id="UP000244225"/>
    </source>
</evidence>
<dbReference type="Pfam" id="PF03929">
    <property type="entry name" value="PepSY_TM"/>
    <property type="match status" value="1"/>
</dbReference>
<keyword evidence="1" id="KW-1133">Transmembrane helix</keyword>
<protein>
    <submittedName>
        <fullName evidence="2">PepSY-associated transmembrane protein</fullName>
    </submittedName>
</protein>
<gene>
    <name evidence="2" type="ORF">C8N40_11330</name>
</gene>
<evidence type="ECO:0000256" key="1">
    <source>
        <dbReference type="SAM" id="Phobius"/>
    </source>
</evidence>
<keyword evidence="3" id="KW-1185">Reference proteome</keyword>